<name>A0A2R5GBK5_9STRA</name>
<dbReference type="Proteomes" id="UP000241890">
    <property type="component" value="Unassembled WGS sequence"/>
</dbReference>
<dbReference type="InterPro" id="IPR004166">
    <property type="entry name" value="a-kinase_dom"/>
</dbReference>
<dbReference type="PANTHER" id="PTHR45992">
    <property type="entry name" value="EUKARYOTIC ELONGATION FACTOR 2 KINASE-RELATED"/>
    <property type="match status" value="1"/>
</dbReference>
<dbReference type="OrthoDB" id="301415at2759"/>
<reference evidence="7 8" key="1">
    <citation type="submission" date="2017-12" db="EMBL/GenBank/DDBJ databases">
        <title>Sequencing, de novo assembly and annotation of complete genome of a new Thraustochytrid species, strain FCC1311.</title>
        <authorList>
            <person name="Sedici K."/>
            <person name="Godart F."/>
            <person name="Aiese Cigliano R."/>
            <person name="Sanseverino W."/>
            <person name="Barakat M."/>
            <person name="Ortet P."/>
            <person name="Marechal E."/>
            <person name="Cagnac O."/>
            <person name="Amato A."/>
        </authorList>
    </citation>
    <scope>NUCLEOTIDE SEQUENCE [LARGE SCALE GENOMIC DNA]</scope>
</reference>
<dbReference type="Gene3D" id="3.20.200.10">
    <property type="entry name" value="MHCK/EF2 kinase"/>
    <property type="match status" value="1"/>
</dbReference>
<keyword evidence="4 7" id="KW-0418">Kinase</keyword>
<dbReference type="GO" id="GO:0004674">
    <property type="term" value="F:protein serine/threonine kinase activity"/>
    <property type="evidence" value="ECO:0007669"/>
    <property type="project" value="UniProtKB-KW"/>
</dbReference>
<dbReference type="AlphaFoldDB" id="A0A2R5GBK5"/>
<dbReference type="Gene3D" id="3.30.200.20">
    <property type="entry name" value="Phosphorylase Kinase, domain 1"/>
    <property type="match status" value="2"/>
</dbReference>
<evidence type="ECO:0000256" key="2">
    <source>
        <dbReference type="ARBA" id="ARBA00022679"/>
    </source>
</evidence>
<evidence type="ECO:0000256" key="3">
    <source>
        <dbReference type="ARBA" id="ARBA00022741"/>
    </source>
</evidence>
<organism evidence="7 8">
    <name type="scientific">Hondaea fermentalgiana</name>
    <dbReference type="NCBI Taxonomy" id="2315210"/>
    <lineage>
        <taxon>Eukaryota</taxon>
        <taxon>Sar</taxon>
        <taxon>Stramenopiles</taxon>
        <taxon>Bigyra</taxon>
        <taxon>Labyrinthulomycetes</taxon>
        <taxon>Thraustochytrida</taxon>
        <taxon>Thraustochytriidae</taxon>
        <taxon>Hondaea</taxon>
    </lineage>
</organism>
<accession>A0A2R5GBK5</accession>
<gene>
    <name evidence="7" type="ORF">FCC1311_013412</name>
</gene>
<dbReference type="InterPro" id="IPR051852">
    <property type="entry name" value="Alpha-type_PK"/>
</dbReference>
<dbReference type="SMART" id="SM00811">
    <property type="entry name" value="Alpha_kinase"/>
    <property type="match status" value="1"/>
</dbReference>
<keyword evidence="7" id="KW-0251">Elongation factor</keyword>
<protein>
    <submittedName>
        <fullName evidence="7">Eukaryotic elongation factor 2 kinase</fullName>
    </submittedName>
</protein>
<dbReference type="GO" id="GO:1903013">
    <property type="term" value="P:response to differentiation-inducing factor 1"/>
    <property type="evidence" value="ECO:0007669"/>
    <property type="project" value="TreeGrafter"/>
</dbReference>
<dbReference type="Pfam" id="PF02816">
    <property type="entry name" value="Alpha_kinase"/>
    <property type="match status" value="1"/>
</dbReference>
<keyword evidence="7" id="KW-0648">Protein biosynthesis</keyword>
<evidence type="ECO:0000256" key="4">
    <source>
        <dbReference type="ARBA" id="ARBA00022777"/>
    </source>
</evidence>
<keyword evidence="1" id="KW-0723">Serine/threonine-protein kinase</keyword>
<feature type="domain" description="Alpha-type protein kinase" evidence="6">
    <location>
        <begin position="14"/>
        <end position="333"/>
    </location>
</feature>
<keyword evidence="2" id="KW-0808">Transferase</keyword>
<evidence type="ECO:0000259" key="6">
    <source>
        <dbReference type="PROSITE" id="PS51158"/>
    </source>
</evidence>
<dbReference type="InterPro" id="IPR011009">
    <property type="entry name" value="Kinase-like_dom_sf"/>
</dbReference>
<dbReference type="SUPFAM" id="SSF56112">
    <property type="entry name" value="Protein kinase-like (PK-like)"/>
    <property type="match status" value="1"/>
</dbReference>
<dbReference type="EMBL" id="BEYU01000011">
    <property type="protein sequence ID" value="GBG25124.1"/>
    <property type="molecule type" value="Genomic_DNA"/>
</dbReference>
<dbReference type="GO" id="GO:0003746">
    <property type="term" value="F:translation elongation factor activity"/>
    <property type="evidence" value="ECO:0007669"/>
    <property type="project" value="UniProtKB-KW"/>
</dbReference>
<comment type="caution">
    <text evidence="7">The sequence shown here is derived from an EMBL/GenBank/DDBJ whole genome shotgun (WGS) entry which is preliminary data.</text>
</comment>
<evidence type="ECO:0000313" key="8">
    <source>
        <dbReference type="Proteomes" id="UP000241890"/>
    </source>
</evidence>
<evidence type="ECO:0000313" key="7">
    <source>
        <dbReference type="EMBL" id="GBG25124.1"/>
    </source>
</evidence>
<dbReference type="InParanoid" id="A0A2R5GBK5"/>
<evidence type="ECO:0000256" key="5">
    <source>
        <dbReference type="ARBA" id="ARBA00022840"/>
    </source>
</evidence>
<keyword evidence="8" id="KW-1185">Reference proteome</keyword>
<keyword evidence="3" id="KW-0547">Nucleotide-binding</keyword>
<dbReference type="GO" id="GO:0005524">
    <property type="term" value="F:ATP binding"/>
    <property type="evidence" value="ECO:0007669"/>
    <property type="project" value="UniProtKB-KW"/>
</dbReference>
<dbReference type="GO" id="GO:0031037">
    <property type="term" value="P:myosin II filament disassembly"/>
    <property type="evidence" value="ECO:0007669"/>
    <property type="project" value="TreeGrafter"/>
</dbReference>
<evidence type="ECO:0000256" key="1">
    <source>
        <dbReference type="ARBA" id="ARBA00022527"/>
    </source>
</evidence>
<keyword evidence="5" id="KW-0067">ATP-binding</keyword>
<proteinExistence type="predicted"/>
<sequence length="598" mass="66578">MTASCSVERAEELVYDVKNDVWVTHELLVRINTDAPVAKGRMRECFRMKKIGLAPGSPGSGGKFVSEVKAWADMCSKSICDVVRNLGRRTACRVRTKLGLNAVSFHHPTIITVGELMQCVRAQGARSVALAFADEGHSLQKEDLANLEALIQSGLADDSRWQRTTVNFMAKRYMAAKDDTRKVYEEDVIMQEVCKLLSDQFNAHDPAPPKRIDMLHVGLIRLIDRPGQPFLGYECFLQGRYHKWNTNAGWADTMTVRHTPHAFSFASFRETQGAVMVVDVQGINDLYTDPQVHTRDGVGFGEGNLGARGMALFLRQFRFDLNPVVQYMEYTPFALMEDEQGEASADEVERYRSGKAYLRSQAWSKRRQLSRQSSSSSEGPSIEEIALERGVSVDEDAYGVPEFLLNCAETLDVGECPITLRGNIPQEETAEAAVHAALAKLYDECDERVVCEGVNPEECSRFHKWMAALGGSQQAMITCAEDSRTSASSVTNWYHVAALAGSRPACLAALDRVPSDDYILAIFYTQRALDIDDGKTDAERKVQLEPTSFDLHGRLGAAFRALGEIDTSQMHYQTAADLALEACEFKWHEHYLAALDES</sequence>
<dbReference type="PANTHER" id="PTHR45992:SF2">
    <property type="entry name" value="EUKARYOTIC ELONGATION FACTOR 2 KINASE"/>
    <property type="match status" value="1"/>
</dbReference>
<dbReference type="PROSITE" id="PS51158">
    <property type="entry name" value="ALPHA_KINASE"/>
    <property type="match status" value="1"/>
</dbReference>